<keyword evidence="2" id="KW-1133">Transmembrane helix</keyword>
<name>A0ABQ6Y0N8_STRFR</name>
<evidence type="ECO:0000313" key="5">
    <source>
        <dbReference type="Proteomes" id="UP000731519"/>
    </source>
</evidence>
<keyword evidence="5" id="KW-1185">Reference proteome</keyword>
<feature type="transmembrane region" description="Helical" evidence="2">
    <location>
        <begin position="112"/>
        <end position="132"/>
    </location>
</feature>
<dbReference type="InterPro" id="IPR046672">
    <property type="entry name" value="DUF6542"/>
</dbReference>
<evidence type="ECO:0000313" key="4">
    <source>
        <dbReference type="EMBL" id="KAF0651547.1"/>
    </source>
</evidence>
<evidence type="ECO:0000259" key="3">
    <source>
        <dbReference type="Pfam" id="PF20177"/>
    </source>
</evidence>
<dbReference type="EMBL" id="ASYR01000003">
    <property type="protein sequence ID" value="KAF0651547.1"/>
    <property type="molecule type" value="Genomic_DNA"/>
</dbReference>
<feature type="region of interest" description="Disordered" evidence="1">
    <location>
        <begin position="52"/>
        <end position="92"/>
    </location>
</feature>
<feature type="transmembrane region" description="Helical" evidence="2">
    <location>
        <begin position="160"/>
        <end position="179"/>
    </location>
</feature>
<accession>A0ABQ6Y0N8</accession>
<protein>
    <recommendedName>
        <fullName evidence="3">DUF6542 domain-containing protein</fullName>
    </recommendedName>
</protein>
<comment type="caution">
    <text evidence="4">The sequence shown here is derived from an EMBL/GenBank/DDBJ whole genome shotgun (WGS) entry which is preliminary data.</text>
</comment>
<keyword evidence="2" id="KW-0472">Membrane</keyword>
<gene>
    <name evidence="4" type="ORF">K701_03305</name>
</gene>
<dbReference type="Proteomes" id="UP000731519">
    <property type="component" value="Unassembled WGS sequence"/>
</dbReference>
<feature type="region of interest" description="Disordered" evidence="1">
    <location>
        <begin position="1"/>
        <end position="31"/>
    </location>
</feature>
<proteinExistence type="predicted"/>
<evidence type="ECO:0000256" key="1">
    <source>
        <dbReference type="SAM" id="MobiDB-lite"/>
    </source>
</evidence>
<sequence length="242" mass="23710">MAHGPPTPAAVTGRAGTHAAAPAARGAPAAPEIGPAVGPVVGSVAGFRPVAPGGRAVGGVPGRRAAGRGRTPDGRPPGKPGRPGGGASGTRRGPGALLAAVRRLPQPRLTGLGGGLFAASAMLLVGCLDRLLFDGSPLVYGLLFLPVSAATALWVRGADLVTAPISVPIAFAVGVMPIAGGEGGFGGHAMALVTALAVHAGWLYGGTLVAGLITCVRKVRLMGRRQRAAAAAAARATAQRRP</sequence>
<feature type="transmembrane region" description="Helical" evidence="2">
    <location>
        <begin position="138"/>
        <end position="155"/>
    </location>
</feature>
<feature type="domain" description="DUF6542" evidence="3">
    <location>
        <begin position="108"/>
        <end position="220"/>
    </location>
</feature>
<organism evidence="4 5">
    <name type="scientific">Streptomyces fradiae ATCC 10745 = DSM 40063</name>
    <dbReference type="NCBI Taxonomy" id="1319510"/>
    <lineage>
        <taxon>Bacteria</taxon>
        <taxon>Bacillati</taxon>
        <taxon>Actinomycetota</taxon>
        <taxon>Actinomycetes</taxon>
        <taxon>Kitasatosporales</taxon>
        <taxon>Streptomycetaceae</taxon>
        <taxon>Streptomyces</taxon>
    </lineage>
</organism>
<feature type="compositionally biased region" description="Low complexity" evidence="1">
    <location>
        <begin position="15"/>
        <end position="31"/>
    </location>
</feature>
<reference evidence="4 5" key="1">
    <citation type="submission" date="2013-05" db="EMBL/GenBank/DDBJ databases">
        <title>Genome Sequence of Streptomyces fradiae.</title>
        <authorList>
            <person name="Kirby R."/>
        </authorList>
    </citation>
    <scope>NUCLEOTIDE SEQUENCE [LARGE SCALE GENOMIC DNA]</scope>
    <source>
        <strain evidence="4 5">ATCC 10745</strain>
    </source>
</reference>
<evidence type="ECO:0000256" key="2">
    <source>
        <dbReference type="SAM" id="Phobius"/>
    </source>
</evidence>
<keyword evidence="2" id="KW-0812">Transmembrane</keyword>
<feature type="transmembrane region" description="Helical" evidence="2">
    <location>
        <begin position="191"/>
        <end position="216"/>
    </location>
</feature>
<dbReference type="Pfam" id="PF20177">
    <property type="entry name" value="DUF6542"/>
    <property type="match status" value="1"/>
</dbReference>